<dbReference type="Proteomes" id="UP000030554">
    <property type="component" value="Unassembled WGS sequence"/>
</dbReference>
<dbReference type="InterPro" id="IPR001405">
    <property type="entry name" value="UPF0758"/>
</dbReference>
<feature type="domain" description="RadC-like JAB" evidence="2">
    <location>
        <begin position="36"/>
        <end position="97"/>
    </location>
</feature>
<name>A0A0A2ZPE2_9PAST</name>
<comment type="caution">
    <text evidence="3">The sequence shown here is derived from an EMBL/GenBank/DDBJ whole genome shotgun (WGS) entry which is preliminary data.</text>
</comment>
<proteinExistence type="predicted"/>
<accession>A0A0A2ZPE2</accession>
<feature type="non-terminal residue" evidence="3">
    <location>
        <position position="101"/>
    </location>
</feature>
<dbReference type="Pfam" id="PF04002">
    <property type="entry name" value="RadC"/>
    <property type="match status" value="1"/>
</dbReference>
<evidence type="ECO:0000313" key="3">
    <source>
        <dbReference type="EMBL" id="KGQ58911.1"/>
    </source>
</evidence>
<dbReference type="PANTHER" id="PTHR30471:SF3">
    <property type="entry name" value="UPF0758 PROTEIN YEES-RELATED"/>
    <property type="match status" value="1"/>
</dbReference>
<evidence type="ECO:0000256" key="1">
    <source>
        <dbReference type="ARBA" id="ARBA00023049"/>
    </source>
</evidence>
<dbReference type="Gene3D" id="3.40.140.10">
    <property type="entry name" value="Cytidine Deaminase, domain 2"/>
    <property type="match status" value="1"/>
</dbReference>
<protein>
    <recommendedName>
        <fullName evidence="2">RadC-like JAB domain-containing protein</fullName>
    </recommendedName>
</protein>
<evidence type="ECO:0000259" key="2">
    <source>
        <dbReference type="Pfam" id="PF04002"/>
    </source>
</evidence>
<dbReference type="EMBL" id="JPJQ01000072">
    <property type="protein sequence ID" value="KGQ58911.1"/>
    <property type="molecule type" value="Genomic_DNA"/>
</dbReference>
<gene>
    <name evidence="3" type="ORF">IO48_12360</name>
</gene>
<keyword evidence="1" id="KW-0645">Protease</keyword>
<evidence type="ECO:0000313" key="4">
    <source>
        <dbReference type="Proteomes" id="UP000030554"/>
    </source>
</evidence>
<dbReference type="GO" id="GO:0008237">
    <property type="term" value="F:metallopeptidase activity"/>
    <property type="evidence" value="ECO:0007669"/>
    <property type="project" value="UniProtKB-KW"/>
</dbReference>
<dbReference type="InterPro" id="IPR025657">
    <property type="entry name" value="RadC_JAB"/>
</dbReference>
<reference evidence="3 4" key="1">
    <citation type="submission" date="2014-07" db="EMBL/GenBank/DDBJ databases">
        <title>Chaperone-usher fimbriae in a diverse selection of Gallibacterium genomes.</title>
        <authorList>
            <person name="Kudirkiene E."/>
            <person name="Bager R.J."/>
            <person name="Johnson T.J."/>
            <person name="Bojesen A.M."/>
        </authorList>
    </citation>
    <scope>NUCLEOTIDE SEQUENCE [LARGE SCALE GENOMIC DNA]</scope>
    <source>
        <strain evidence="3 4">4895</strain>
    </source>
</reference>
<keyword evidence="1" id="KW-0378">Hydrolase</keyword>
<dbReference type="AlphaFoldDB" id="A0A0A2ZPE2"/>
<keyword evidence="1" id="KW-0482">Metalloprotease</keyword>
<dbReference type="RefSeq" id="WP_039164875.1">
    <property type="nucleotide sequence ID" value="NZ_JPJQ01000072.1"/>
</dbReference>
<organism evidence="3 4">
    <name type="scientific">Gallibacterium anatis 4895</name>
    <dbReference type="NCBI Taxonomy" id="1396510"/>
    <lineage>
        <taxon>Bacteria</taxon>
        <taxon>Pseudomonadati</taxon>
        <taxon>Pseudomonadota</taxon>
        <taxon>Gammaproteobacteria</taxon>
        <taxon>Pasteurellales</taxon>
        <taxon>Pasteurellaceae</taxon>
        <taxon>Gallibacterium</taxon>
    </lineage>
</organism>
<sequence>MNLTTEQKLTINNALTCLEQLMESSPLYKVNAPEFTSPALATDYCRLKIGTENREVFLVLFLSNQHKLICADIMYKGSINISIASPRGIIKKALDENDLTP</sequence>
<dbReference type="PANTHER" id="PTHR30471">
    <property type="entry name" value="DNA REPAIR PROTEIN RADC"/>
    <property type="match status" value="1"/>
</dbReference>